<keyword evidence="8" id="KW-1185">Reference proteome</keyword>
<dbReference type="NCBIfam" id="TIGR01614">
    <property type="entry name" value="PME_inhib"/>
    <property type="match status" value="1"/>
</dbReference>
<dbReference type="Pfam" id="PF04043">
    <property type="entry name" value="PMEI"/>
    <property type="match status" value="1"/>
</dbReference>
<evidence type="ECO:0000256" key="2">
    <source>
        <dbReference type="ARBA" id="ARBA00023157"/>
    </source>
</evidence>
<dbReference type="OMA" id="WIHPLKE"/>
<feature type="chain" id="PRO_5007117725" evidence="5">
    <location>
        <begin position="28"/>
        <end position="226"/>
    </location>
</feature>
<dbReference type="SMART" id="SM00856">
    <property type="entry name" value="PMEI"/>
    <property type="match status" value="1"/>
</dbReference>
<reference evidence="7 8" key="1">
    <citation type="journal article" date="2016" name="Sci. Rep.">
        <title>The genome sequence of the outbreeding globe artichoke constructed de novo incorporating a phase-aware low-pass sequencing strategy of F1 progeny.</title>
        <authorList>
            <person name="Scaglione D."/>
            <person name="Reyes-Chin-Wo S."/>
            <person name="Acquadro A."/>
            <person name="Froenicke L."/>
            <person name="Portis E."/>
            <person name="Beitel C."/>
            <person name="Tirone M."/>
            <person name="Mauro R."/>
            <person name="Lo Monaco A."/>
            <person name="Mauromicale G."/>
            <person name="Faccioli P."/>
            <person name="Cattivelli L."/>
            <person name="Rieseberg L."/>
            <person name="Michelmore R."/>
            <person name="Lanteri S."/>
        </authorList>
    </citation>
    <scope>NUCLEOTIDE SEQUENCE [LARGE SCALE GENOMIC DNA]</scope>
    <source>
        <strain evidence="7">2C</strain>
    </source>
</reference>
<evidence type="ECO:0000259" key="6">
    <source>
        <dbReference type="SMART" id="SM00856"/>
    </source>
</evidence>
<dbReference type="Gramene" id="KVG99573">
    <property type="protein sequence ID" value="KVG99573"/>
    <property type="gene ID" value="Ccrd_026026"/>
</dbReference>
<dbReference type="EMBL" id="LEKV01007280">
    <property type="protein sequence ID" value="KVG99573.1"/>
    <property type="molecule type" value="Genomic_DNA"/>
</dbReference>
<evidence type="ECO:0000256" key="3">
    <source>
        <dbReference type="ARBA" id="ARBA00038471"/>
    </source>
</evidence>
<dbReference type="InterPro" id="IPR052421">
    <property type="entry name" value="PCW_Enzyme_Inhibitor"/>
</dbReference>
<protein>
    <submittedName>
        <fullName evidence="7">Pectinesterase inhibitor</fullName>
    </submittedName>
</protein>
<evidence type="ECO:0000256" key="1">
    <source>
        <dbReference type="ARBA" id="ARBA00022729"/>
    </source>
</evidence>
<feature type="signal peptide" evidence="5">
    <location>
        <begin position="1"/>
        <end position="27"/>
    </location>
</feature>
<accession>A0A103SY07</accession>
<dbReference type="PANTHER" id="PTHR36710:SF18">
    <property type="entry name" value="PECTINESTERASE INHIBITOR 5-RELATED"/>
    <property type="match status" value="1"/>
</dbReference>
<dbReference type="InterPro" id="IPR035513">
    <property type="entry name" value="Invertase/methylesterase_inhib"/>
</dbReference>
<evidence type="ECO:0000256" key="5">
    <source>
        <dbReference type="SAM" id="SignalP"/>
    </source>
</evidence>
<comment type="caution">
    <text evidence="7">The sequence shown here is derived from an EMBL/GenBank/DDBJ whole genome shotgun (WGS) entry which is preliminary data.</text>
</comment>
<dbReference type="PANTHER" id="PTHR36710">
    <property type="entry name" value="PECTINESTERASE INHIBITOR-LIKE"/>
    <property type="match status" value="1"/>
</dbReference>
<keyword evidence="1 5" id="KW-0732">Signal</keyword>
<name>A0A103SY07_CYNCS</name>
<evidence type="ECO:0000313" key="8">
    <source>
        <dbReference type="Proteomes" id="UP000243975"/>
    </source>
</evidence>
<feature type="region of interest" description="Disordered" evidence="4">
    <location>
        <begin position="205"/>
        <end position="226"/>
    </location>
</feature>
<keyword evidence="2" id="KW-1015">Disulfide bond</keyword>
<comment type="similarity">
    <text evidence="3">Belongs to the PMEI family.</text>
</comment>
<dbReference type="GO" id="GO:0004857">
    <property type="term" value="F:enzyme inhibitor activity"/>
    <property type="evidence" value="ECO:0007669"/>
    <property type="project" value="InterPro"/>
</dbReference>
<evidence type="ECO:0000256" key="4">
    <source>
        <dbReference type="SAM" id="MobiDB-lite"/>
    </source>
</evidence>
<dbReference type="Proteomes" id="UP000243975">
    <property type="component" value="Unassembled WGS sequence"/>
</dbReference>
<feature type="domain" description="Pectinesterase inhibitor" evidence="6">
    <location>
        <begin position="27"/>
        <end position="144"/>
    </location>
</feature>
<proteinExistence type="inferred from homology"/>
<dbReference type="SUPFAM" id="SSF101148">
    <property type="entry name" value="Plant invertase/pectin methylesterase inhibitor"/>
    <property type="match status" value="1"/>
</dbReference>
<gene>
    <name evidence="7" type="ORF">Ccrd_026026</name>
</gene>
<evidence type="ECO:0000313" key="7">
    <source>
        <dbReference type="EMBL" id="KVG99573.1"/>
    </source>
</evidence>
<dbReference type="InterPro" id="IPR006501">
    <property type="entry name" value="Pectinesterase_inhib_dom"/>
</dbReference>
<dbReference type="AlphaFoldDB" id="A0A103SY07"/>
<organism evidence="7 8">
    <name type="scientific">Cynara cardunculus var. scolymus</name>
    <name type="common">Globe artichoke</name>
    <name type="synonym">Cynara scolymus</name>
    <dbReference type="NCBI Taxonomy" id="59895"/>
    <lineage>
        <taxon>Eukaryota</taxon>
        <taxon>Viridiplantae</taxon>
        <taxon>Streptophyta</taxon>
        <taxon>Embryophyta</taxon>
        <taxon>Tracheophyta</taxon>
        <taxon>Spermatophyta</taxon>
        <taxon>Magnoliopsida</taxon>
        <taxon>eudicotyledons</taxon>
        <taxon>Gunneridae</taxon>
        <taxon>Pentapetalae</taxon>
        <taxon>asterids</taxon>
        <taxon>campanulids</taxon>
        <taxon>Asterales</taxon>
        <taxon>Asteraceae</taxon>
        <taxon>Carduoideae</taxon>
        <taxon>Cardueae</taxon>
        <taxon>Carduinae</taxon>
        <taxon>Cynara</taxon>
    </lineage>
</organism>
<dbReference type="Gene3D" id="1.20.140.40">
    <property type="entry name" value="Invertase/pectin methylesterase inhibitor family protein"/>
    <property type="match status" value="2"/>
</dbReference>
<sequence length="226" mass="24814">MIKLSSTLTIVFLLLVLQETILFSAVADMKFIQDTCKSTPNYDLCVKIILADPKSQDADLTDLALIIVNAVKEKDVYNAIVTADVPEAVTALTQGNPKFAEDGIADCAVESQACESTFGQYGQASPMTNVNKDMEYLTNVVFHNLKNGNSCLSLISYLPPFATIAQRVRHHTGRLVHCPFAMVSTPLQVYFVVHGPLVLPTPRKLQRKVRAQASKNRTNSEEGVVE</sequence>